<comment type="function">
    <text evidence="10">Has probably no intrinsic transporter activity but together with SLC30A5 forms a functional zinc ion:proton antiporter heterodimer, mediating zinc entry into the lumen of organelles along the secretory pathway. As part of that zinc ion:proton antiporter, contributes to zinc ion homeostasis within the early secretory pathway and regulates the activation and folding of enzymes like alkaline phosphatases and enzymes involved in phosphatidylinositol glycan anchor biosynthesis.</text>
</comment>
<feature type="transmembrane region" description="Helical" evidence="12">
    <location>
        <begin position="95"/>
        <end position="115"/>
    </location>
</feature>
<comment type="subcellular location">
    <subcellularLocation>
        <location evidence="1">Golgi apparatus</location>
        <location evidence="1">trans-Golgi network membrane</location>
        <topology evidence="1">Multi-pass membrane protein</topology>
    </subcellularLocation>
</comment>
<dbReference type="Proteomes" id="UP000242188">
    <property type="component" value="Unassembled WGS sequence"/>
</dbReference>
<evidence type="ECO:0000256" key="2">
    <source>
        <dbReference type="ARBA" id="ARBA00022448"/>
    </source>
</evidence>
<dbReference type="InterPro" id="IPR052005">
    <property type="entry name" value="CDF_SLC30A"/>
</dbReference>
<evidence type="ECO:0000256" key="1">
    <source>
        <dbReference type="ARBA" id="ARBA00004166"/>
    </source>
</evidence>
<evidence type="ECO:0000256" key="10">
    <source>
        <dbReference type="ARBA" id="ARBA00045455"/>
    </source>
</evidence>
<dbReference type="AlphaFoldDB" id="A0A210QB92"/>
<gene>
    <name evidence="14" type="ORF">KP79_PYT09385</name>
</gene>
<dbReference type="GO" id="GO:0016020">
    <property type="term" value="C:membrane"/>
    <property type="evidence" value="ECO:0007669"/>
    <property type="project" value="InterPro"/>
</dbReference>
<dbReference type="GO" id="GO:0008324">
    <property type="term" value="F:monoatomic cation transmembrane transporter activity"/>
    <property type="evidence" value="ECO:0007669"/>
    <property type="project" value="InterPro"/>
</dbReference>
<dbReference type="Pfam" id="PF01545">
    <property type="entry name" value="Cation_efflux"/>
    <property type="match status" value="1"/>
</dbReference>
<evidence type="ECO:0000256" key="5">
    <source>
        <dbReference type="ARBA" id="ARBA00022989"/>
    </source>
</evidence>
<evidence type="ECO:0000256" key="11">
    <source>
        <dbReference type="SAM" id="MobiDB-lite"/>
    </source>
</evidence>
<evidence type="ECO:0000256" key="3">
    <source>
        <dbReference type="ARBA" id="ARBA00022692"/>
    </source>
</evidence>
<keyword evidence="2" id="KW-0813">Transport</keyword>
<organism evidence="14 15">
    <name type="scientific">Mizuhopecten yessoensis</name>
    <name type="common">Japanese scallop</name>
    <name type="synonym">Patinopecten yessoensis</name>
    <dbReference type="NCBI Taxonomy" id="6573"/>
    <lineage>
        <taxon>Eukaryota</taxon>
        <taxon>Metazoa</taxon>
        <taxon>Spiralia</taxon>
        <taxon>Lophotrochozoa</taxon>
        <taxon>Mollusca</taxon>
        <taxon>Bivalvia</taxon>
        <taxon>Autobranchia</taxon>
        <taxon>Pteriomorphia</taxon>
        <taxon>Pectinida</taxon>
        <taxon>Pectinoidea</taxon>
        <taxon>Pectinidae</taxon>
        <taxon>Mizuhopecten</taxon>
    </lineage>
</organism>
<evidence type="ECO:0000313" key="14">
    <source>
        <dbReference type="EMBL" id="OWF46007.1"/>
    </source>
</evidence>
<feature type="transmembrane region" description="Helical" evidence="12">
    <location>
        <begin position="66"/>
        <end position="83"/>
    </location>
</feature>
<keyword evidence="3 12" id="KW-0812">Transmembrane</keyword>
<feature type="compositionally biased region" description="Polar residues" evidence="11">
    <location>
        <begin position="461"/>
        <end position="481"/>
    </location>
</feature>
<feature type="compositionally biased region" description="Low complexity" evidence="11">
    <location>
        <begin position="384"/>
        <end position="393"/>
    </location>
</feature>
<reference evidence="14 15" key="1">
    <citation type="journal article" date="2017" name="Nat. Ecol. Evol.">
        <title>Scallop genome provides insights into evolution of bilaterian karyotype and development.</title>
        <authorList>
            <person name="Wang S."/>
            <person name="Zhang J."/>
            <person name="Jiao W."/>
            <person name="Li J."/>
            <person name="Xun X."/>
            <person name="Sun Y."/>
            <person name="Guo X."/>
            <person name="Huan P."/>
            <person name="Dong B."/>
            <person name="Zhang L."/>
            <person name="Hu X."/>
            <person name="Sun X."/>
            <person name="Wang J."/>
            <person name="Zhao C."/>
            <person name="Wang Y."/>
            <person name="Wang D."/>
            <person name="Huang X."/>
            <person name="Wang R."/>
            <person name="Lv J."/>
            <person name="Li Y."/>
            <person name="Zhang Z."/>
            <person name="Liu B."/>
            <person name="Lu W."/>
            <person name="Hui Y."/>
            <person name="Liang J."/>
            <person name="Zhou Z."/>
            <person name="Hou R."/>
            <person name="Li X."/>
            <person name="Liu Y."/>
            <person name="Li H."/>
            <person name="Ning X."/>
            <person name="Lin Y."/>
            <person name="Zhao L."/>
            <person name="Xing Q."/>
            <person name="Dou J."/>
            <person name="Li Y."/>
            <person name="Mao J."/>
            <person name="Guo H."/>
            <person name="Dou H."/>
            <person name="Li T."/>
            <person name="Mu C."/>
            <person name="Jiang W."/>
            <person name="Fu Q."/>
            <person name="Fu X."/>
            <person name="Miao Y."/>
            <person name="Liu J."/>
            <person name="Yu Q."/>
            <person name="Li R."/>
            <person name="Liao H."/>
            <person name="Li X."/>
            <person name="Kong Y."/>
            <person name="Jiang Z."/>
            <person name="Chourrout D."/>
            <person name="Li R."/>
            <person name="Bao Z."/>
        </authorList>
    </citation>
    <scope>NUCLEOTIDE SEQUENCE [LARGE SCALE GENOMIC DNA]</scope>
    <source>
        <strain evidence="14 15">PY_sf001</strain>
    </source>
</reference>
<dbReference type="InterPro" id="IPR058533">
    <property type="entry name" value="Cation_efflux_TM"/>
</dbReference>
<name>A0A210QB92_MIZYE</name>
<dbReference type="InterPro" id="IPR027469">
    <property type="entry name" value="Cation_efflux_TMD_sf"/>
</dbReference>
<keyword evidence="5 12" id="KW-1133">Transmembrane helix</keyword>
<keyword evidence="6" id="KW-0333">Golgi apparatus</keyword>
<evidence type="ECO:0000256" key="8">
    <source>
        <dbReference type="ARBA" id="ARBA00023136"/>
    </source>
</evidence>
<evidence type="ECO:0000256" key="7">
    <source>
        <dbReference type="ARBA" id="ARBA00023065"/>
    </source>
</evidence>
<feature type="domain" description="Cation efflux protein transmembrane" evidence="13">
    <location>
        <begin position="67"/>
        <end position="287"/>
    </location>
</feature>
<keyword evidence="7" id="KW-0406">Ion transport</keyword>
<sequence length="481" mass="52630">MSTKAYGTIPDLISSSVSLDLDAGDNGGTKFYTSGTIYPLAPQRSFLRTAMVELQNVMRIKASRKILLVLGLNVLGSLLLLIWCHGSDSMALTAYTYLTLYDIFTILICLLSIWVQMQKPTPAYSFGYGRFEVLAVFASTMLAQLGALFVIKESIERLIQQPDIHLGRLLVGTVFAFTLHMFVAYSVNNRAMNHVIDASSSSWLQEHMTDMSESLCHVVPGLSKLLLPRINPLALIGFTGGLAICITYILIDTKMYYSADTWAAISIAVMICGTMFPMSAYTGKILLQTSPAHILGQLDKLLREASTLDGVLEFRHEHFWTLSFGCLAGSVQVRVRRDADEQMVLAHVYNRLSNLVNHLTVQIFKDDWTRSSYNMLSSQGFPSSFSSSSMGQPRGPSPAVDAFHTSGKLPSSPLSVSSFDTTSQGHSHDNIGHSHGSGHSHSSGHSHEFSSSTPFRGGNFAPSSGQFSINSPSYGSHHSLH</sequence>
<evidence type="ECO:0000313" key="15">
    <source>
        <dbReference type="Proteomes" id="UP000242188"/>
    </source>
</evidence>
<feature type="transmembrane region" description="Helical" evidence="12">
    <location>
        <begin position="169"/>
        <end position="187"/>
    </location>
</feature>
<feature type="transmembrane region" description="Helical" evidence="12">
    <location>
        <begin position="233"/>
        <end position="251"/>
    </location>
</feature>
<comment type="caution">
    <text evidence="14">The sequence shown here is derived from an EMBL/GenBank/DDBJ whole genome shotgun (WGS) entry which is preliminary data.</text>
</comment>
<proteinExistence type="predicted"/>
<dbReference type="GO" id="GO:0005794">
    <property type="term" value="C:Golgi apparatus"/>
    <property type="evidence" value="ECO:0007669"/>
    <property type="project" value="UniProtKB-SubCell"/>
</dbReference>
<comment type="subunit">
    <text evidence="9">Heterodimer with SLC30A5; form a functional zinc ion transmembrane transporter.</text>
</comment>
<evidence type="ECO:0000259" key="13">
    <source>
        <dbReference type="Pfam" id="PF01545"/>
    </source>
</evidence>
<dbReference type="OrthoDB" id="5382797at2759"/>
<feature type="transmembrane region" description="Helical" evidence="12">
    <location>
        <begin position="263"/>
        <end position="281"/>
    </location>
</feature>
<dbReference type="SUPFAM" id="SSF161111">
    <property type="entry name" value="Cation efflux protein transmembrane domain-like"/>
    <property type="match status" value="1"/>
</dbReference>
<keyword evidence="8 12" id="KW-0472">Membrane</keyword>
<feature type="region of interest" description="Disordered" evidence="11">
    <location>
        <begin position="384"/>
        <end position="481"/>
    </location>
</feature>
<evidence type="ECO:0000256" key="9">
    <source>
        <dbReference type="ARBA" id="ARBA00038600"/>
    </source>
</evidence>
<keyword evidence="15" id="KW-1185">Reference proteome</keyword>
<protein>
    <submittedName>
        <fullName evidence="14">Zinc transporter 6-A</fullName>
    </submittedName>
</protein>
<feature type="transmembrane region" description="Helical" evidence="12">
    <location>
        <begin position="127"/>
        <end position="149"/>
    </location>
</feature>
<dbReference type="STRING" id="6573.A0A210QB92"/>
<evidence type="ECO:0000256" key="12">
    <source>
        <dbReference type="SAM" id="Phobius"/>
    </source>
</evidence>
<evidence type="ECO:0000256" key="4">
    <source>
        <dbReference type="ARBA" id="ARBA00022833"/>
    </source>
</evidence>
<feature type="compositionally biased region" description="Polar residues" evidence="11">
    <location>
        <begin position="408"/>
        <end position="424"/>
    </location>
</feature>
<dbReference type="PANTHER" id="PTHR46531">
    <property type="entry name" value="ZINC TRANSPORTER 6"/>
    <property type="match status" value="1"/>
</dbReference>
<dbReference type="GO" id="GO:0006829">
    <property type="term" value="P:zinc ion transport"/>
    <property type="evidence" value="ECO:0007669"/>
    <property type="project" value="TreeGrafter"/>
</dbReference>
<dbReference type="Gene3D" id="1.20.1510.10">
    <property type="entry name" value="Cation efflux protein transmembrane domain"/>
    <property type="match status" value="1"/>
</dbReference>
<evidence type="ECO:0000256" key="6">
    <source>
        <dbReference type="ARBA" id="ARBA00023034"/>
    </source>
</evidence>
<keyword evidence="4" id="KW-0862">Zinc</keyword>
<dbReference type="EMBL" id="NEDP02004320">
    <property type="protein sequence ID" value="OWF46007.1"/>
    <property type="molecule type" value="Genomic_DNA"/>
</dbReference>
<accession>A0A210QB92</accession>
<dbReference type="PANTHER" id="PTHR46531:SF1">
    <property type="entry name" value="ZINC TRANSPORTER 6"/>
    <property type="match status" value="1"/>
</dbReference>